<dbReference type="InterPro" id="IPR051620">
    <property type="entry name" value="ORF904-like_C"/>
</dbReference>
<gene>
    <name evidence="6" type="primary">69</name>
    <name evidence="6" type="ORF">SEA_PHARB_69</name>
</gene>
<dbReference type="PANTHER" id="PTHR35372:SF2">
    <property type="entry name" value="SF3 HELICASE DOMAIN-CONTAINING PROTEIN"/>
    <property type="match status" value="1"/>
</dbReference>
<dbReference type="InterPro" id="IPR014818">
    <property type="entry name" value="Phage/plasmid_primase_P4_C"/>
</dbReference>
<evidence type="ECO:0000256" key="2">
    <source>
        <dbReference type="ARBA" id="ARBA00022801"/>
    </source>
</evidence>
<dbReference type="Gene3D" id="3.40.50.300">
    <property type="entry name" value="P-loop containing nucleotide triphosphate hydrolases"/>
    <property type="match status" value="1"/>
</dbReference>
<dbReference type="InterPro" id="IPR027417">
    <property type="entry name" value="P-loop_NTPase"/>
</dbReference>
<dbReference type="GO" id="GO:0016787">
    <property type="term" value="F:hydrolase activity"/>
    <property type="evidence" value="ECO:0007669"/>
    <property type="project" value="UniProtKB-KW"/>
</dbReference>
<feature type="domain" description="SF3 helicase" evidence="5">
    <location>
        <begin position="575"/>
        <end position="733"/>
    </location>
</feature>
<proteinExistence type="predicted"/>
<evidence type="ECO:0000256" key="4">
    <source>
        <dbReference type="SAM" id="MobiDB-lite"/>
    </source>
</evidence>
<keyword evidence="1" id="KW-0547">Nucleotide-binding</keyword>
<evidence type="ECO:0000256" key="1">
    <source>
        <dbReference type="ARBA" id="ARBA00022741"/>
    </source>
</evidence>
<dbReference type="PANTHER" id="PTHR35372">
    <property type="entry name" value="ATP BINDING PROTEIN-RELATED"/>
    <property type="match status" value="1"/>
</dbReference>
<feature type="region of interest" description="Disordered" evidence="4">
    <location>
        <begin position="377"/>
        <end position="396"/>
    </location>
</feature>
<dbReference type="GO" id="GO:0005524">
    <property type="term" value="F:ATP binding"/>
    <property type="evidence" value="ECO:0007669"/>
    <property type="project" value="UniProtKB-KW"/>
</dbReference>
<dbReference type="Pfam" id="PF08706">
    <property type="entry name" value="D5_N"/>
    <property type="match status" value="1"/>
</dbReference>
<evidence type="ECO:0000313" key="6">
    <source>
        <dbReference type="EMBL" id="XCH43677.1"/>
    </source>
</evidence>
<dbReference type="PROSITE" id="PS51206">
    <property type="entry name" value="SF3_HELICASE_1"/>
    <property type="match status" value="1"/>
</dbReference>
<dbReference type="InterPro" id="IPR006500">
    <property type="entry name" value="Helicase_put_C_phage/plasmid"/>
</dbReference>
<keyword evidence="3" id="KW-0067">ATP-binding</keyword>
<organism evidence="6">
    <name type="scientific">Mycobacterium phage Pharb</name>
    <dbReference type="NCBI Taxonomy" id="3136626"/>
    <lineage>
        <taxon>Viruses</taxon>
    </lineage>
</organism>
<keyword evidence="2" id="KW-0378">Hydrolase</keyword>
<reference evidence="6" key="1">
    <citation type="submission" date="2024-04" db="EMBL/GenBank/DDBJ databases">
        <authorList>
            <person name="Bains C."/>
            <person name="Hallett B."/>
            <person name="Lee H."/>
            <person name="Redzematovic E."/>
            <person name="Hutchison K.W."/>
            <person name="Molloy S.D."/>
            <person name="Viland M.D."/>
            <person name="Lewis C.M."/>
            <person name="Garlena R.A."/>
            <person name="Russell D.A."/>
            <person name="Jacobs-Sera D."/>
            <person name="Hatfull G.F."/>
        </authorList>
    </citation>
    <scope>NUCLEOTIDE SEQUENCE</scope>
</reference>
<dbReference type="InterPro" id="IPR014015">
    <property type="entry name" value="Helicase_SF3_DNA-vir"/>
</dbReference>
<evidence type="ECO:0000256" key="3">
    <source>
        <dbReference type="ARBA" id="ARBA00022840"/>
    </source>
</evidence>
<protein>
    <submittedName>
        <fullName evidence="6">DNA primase/polymerase/helicase</fullName>
    </submittedName>
</protein>
<dbReference type="SMART" id="SM00885">
    <property type="entry name" value="D5_N"/>
    <property type="match status" value="1"/>
</dbReference>
<dbReference type="NCBIfam" id="TIGR01613">
    <property type="entry name" value="primase_Cterm"/>
    <property type="match status" value="1"/>
</dbReference>
<evidence type="ECO:0000259" key="5">
    <source>
        <dbReference type="PROSITE" id="PS51206"/>
    </source>
</evidence>
<accession>A0AAU8GPR1</accession>
<dbReference type="EMBL" id="PP750966">
    <property type="protein sequence ID" value="XCH43677.1"/>
    <property type="molecule type" value="Genomic_DNA"/>
</dbReference>
<name>A0AAU8GPR1_9VIRU</name>
<sequence>MNGLTDLLDLLGYTDGEHVSINYQAPGGPFSSTVIEYAEDSDALQTLALTVGNGKHLWFGVNPTRPRPVDEDGKQKGRGTAEDVTRLAAIWCDLDVKPGACRDLAHAHQVIDELSAILGVRPSAVVMSGNGLQPYWPIDDGLIAAEGAEDMAAASAELRAECAALLKRWGRLACIVADGLGAKIDRGVYDLARVLRVPGSFNMKDAEQPKPVTIEADTGAPLSLDELRDRLDEHGVAEYEGDRRTSNEIVSKPDSWKFAAGTCEYFAPTIKAWAEEPITERHPWLVKVTVRLMAAVRNGCLTSDEFKAAERMIVERFTAECARTGRDVPGFEIPNAFRWAEMQVAAKTDAELATEYGGHLHLIERVAPREIKLDLVHDDPQPQQTNPAPEAGVSSDGALAQVVDINERRNPVAPAVTLTETGNADLLVEAYRERLQYCPDTGKWLSWAGDRWQHGTDNGEALVAARKVVEAIRIDDDSPRDLIQHRMRSLSRKGLENMVALAKAQPAMRVRLADLDAEPYELNTPSGVVDIPTGNLLPHQPGRWHTKITGAGYNPAAVAPKWQTFLSGTFGDDVELIAYVQRLAGLAAIGKVTHHVLPFLFGGGSNGKSVLMDVLTTVLGDYAITAPANFLLAGRDRHETEIARLHGARMVVCSEINAESKFDEAKVKVLTGGDVLSGRYMRQDYFDFIPSHTLFLMGNHQPQVSAGGTSFWRRLRLIPFLHTVPPEQRNPNLAAELVAEEGAAILAWIVAGARQVAADGLREPASVLDATKEYSEQEDALGRFIAECCVLTPGASSVGGVKPALVLKAYQRWAMSNGEDAMVSQIKLGRELSARFGVRSTPVQGSRVYVGLALQPGWDLSNEFAGGFR</sequence>